<protein>
    <submittedName>
        <fullName evidence="10">D-xylose ABC transporter ATP-binding protein</fullName>
    </submittedName>
</protein>
<keyword evidence="6 10" id="KW-0067">ATP-binding</keyword>
<keyword evidence="2" id="KW-1003">Cell membrane</keyword>
<evidence type="ECO:0000256" key="7">
    <source>
        <dbReference type="ARBA" id="ARBA00022967"/>
    </source>
</evidence>
<dbReference type="PANTHER" id="PTHR43790">
    <property type="entry name" value="CARBOHYDRATE TRANSPORT ATP-BINDING PROTEIN MG119-RELATED"/>
    <property type="match status" value="1"/>
</dbReference>
<dbReference type="InterPro" id="IPR003439">
    <property type="entry name" value="ABC_transporter-like_ATP-bd"/>
</dbReference>
<dbReference type="EMBL" id="QMQA01000278">
    <property type="protein sequence ID" value="RLE11172.1"/>
    <property type="molecule type" value="Genomic_DNA"/>
</dbReference>
<evidence type="ECO:0000256" key="8">
    <source>
        <dbReference type="ARBA" id="ARBA00023136"/>
    </source>
</evidence>
<dbReference type="GO" id="GO:0005524">
    <property type="term" value="F:ATP binding"/>
    <property type="evidence" value="ECO:0007669"/>
    <property type="project" value="UniProtKB-KW"/>
</dbReference>
<accession>A0A662DAL6</accession>
<keyword evidence="3" id="KW-0762">Sugar transport</keyword>
<comment type="caution">
    <text evidence="10">The sequence shown here is derived from an EMBL/GenBank/DDBJ whole genome shotgun (WGS) entry which is preliminary data.</text>
</comment>
<feature type="domain" description="ABC transporter" evidence="9">
    <location>
        <begin position="207"/>
        <end position="455"/>
    </location>
</feature>
<organism evidence="10 11">
    <name type="scientific">Aerophobetes bacterium</name>
    <dbReference type="NCBI Taxonomy" id="2030807"/>
    <lineage>
        <taxon>Bacteria</taxon>
        <taxon>Candidatus Aerophobota</taxon>
    </lineage>
</organism>
<dbReference type="Proteomes" id="UP000280417">
    <property type="component" value="Unassembled WGS sequence"/>
</dbReference>
<dbReference type="Pfam" id="PF00005">
    <property type="entry name" value="ABC_tran"/>
    <property type="match status" value="2"/>
</dbReference>
<keyword evidence="8" id="KW-0472">Membrane</keyword>
<dbReference type="PANTHER" id="PTHR43790:SF3">
    <property type="entry name" value="D-ALLOSE IMPORT ATP-BINDING PROTEIN ALSA-RELATED"/>
    <property type="match status" value="1"/>
</dbReference>
<evidence type="ECO:0000256" key="5">
    <source>
        <dbReference type="ARBA" id="ARBA00022741"/>
    </source>
</evidence>
<dbReference type="CDD" id="cd03216">
    <property type="entry name" value="ABC_Carb_Monos_I"/>
    <property type="match status" value="1"/>
</dbReference>
<keyword evidence="7" id="KW-1278">Translocase</keyword>
<dbReference type="AlphaFoldDB" id="A0A662DAL6"/>
<dbReference type="InterPro" id="IPR050107">
    <property type="entry name" value="ABC_carbohydrate_import_ATPase"/>
</dbReference>
<dbReference type="InterPro" id="IPR017871">
    <property type="entry name" value="ABC_transporter-like_CS"/>
</dbReference>
<dbReference type="InterPro" id="IPR027417">
    <property type="entry name" value="P-loop_NTPase"/>
</dbReference>
<dbReference type="SUPFAM" id="SSF52540">
    <property type="entry name" value="P-loop containing nucleoside triphosphate hydrolases"/>
    <property type="match status" value="2"/>
</dbReference>
<dbReference type="SMART" id="SM00382">
    <property type="entry name" value="AAA"/>
    <property type="match status" value="2"/>
</dbReference>
<sequence>VGENGAGKSTLIKIISGVYQTDVGQIFLDGEKVQIKSPYFAQRLGINTVYQELDLVPSLTVAENIFLGKEIITLFGIIDNKKMEEECELLLSDLGVNLSPNQLIQDLGINSQQLVAIAKALSRKSRILIMDEPSAALSLKEVGVLFDTLRTLKRKGIGIIYISHRLEEVFEIGDRVTILRDGKLIKTCSIEEIDLPGLICYMIGRSLKNQYIKENSTIGDPILLVRKLNRKGMLSDINFHLNKSEILGICGLAGSGRTELVRTIVGIDPKDSGDIFIDGQKVSIKSPADAIKLGIGLIPEDRKGQGVIPCRSVEENISLPLLRKIAPFGIINLRIQKNFVNEYMSKLNIKTPSSRHLVQNLSGGNQQKVVLAKWLASKCKILIFDEPTRGIDVGTKREIYYLMNALVKEGVSIIMISSELPEVLALADRILIMSKGRIVKELPIQKATQEKILEIMSQ</sequence>
<dbReference type="PROSITE" id="PS00211">
    <property type="entry name" value="ABC_TRANSPORTER_1"/>
    <property type="match status" value="1"/>
</dbReference>
<keyword evidence="5" id="KW-0547">Nucleotide-binding</keyword>
<evidence type="ECO:0000313" key="10">
    <source>
        <dbReference type="EMBL" id="RLE11172.1"/>
    </source>
</evidence>
<dbReference type="PROSITE" id="PS50893">
    <property type="entry name" value="ABC_TRANSPORTER_2"/>
    <property type="match status" value="2"/>
</dbReference>
<evidence type="ECO:0000256" key="3">
    <source>
        <dbReference type="ARBA" id="ARBA00022597"/>
    </source>
</evidence>
<feature type="domain" description="ABC transporter" evidence="9">
    <location>
        <begin position="1"/>
        <end position="206"/>
    </location>
</feature>
<keyword evidence="1" id="KW-0813">Transport</keyword>
<evidence type="ECO:0000256" key="6">
    <source>
        <dbReference type="ARBA" id="ARBA00022840"/>
    </source>
</evidence>
<evidence type="ECO:0000256" key="4">
    <source>
        <dbReference type="ARBA" id="ARBA00022737"/>
    </source>
</evidence>
<evidence type="ECO:0000259" key="9">
    <source>
        <dbReference type="PROSITE" id="PS50893"/>
    </source>
</evidence>
<gene>
    <name evidence="10" type="ORF">DRJ04_08535</name>
</gene>
<reference evidence="10 11" key="1">
    <citation type="submission" date="2018-06" db="EMBL/GenBank/DDBJ databases">
        <title>Extensive metabolic versatility and redundancy in microbially diverse, dynamic hydrothermal sediments.</title>
        <authorList>
            <person name="Dombrowski N."/>
            <person name="Teske A."/>
            <person name="Baker B.J."/>
        </authorList>
    </citation>
    <scope>NUCLEOTIDE SEQUENCE [LARGE SCALE GENOMIC DNA]</scope>
    <source>
        <strain evidence="10">B3_G15</strain>
    </source>
</reference>
<dbReference type="InterPro" id="IPR003593">
    <property type="entry name" value="AAA+_ATPase"/>
</dbReference>
<keyword evidence="4" id="KW-0677">Repeat</keyword>
<dbReference type="Gene3D" id="3.40.50.300">
    <property type="entry name" value="P-loop containing nucleotide triphosphate hydrolases"/>
    <property type="match status" value="2"/>
</dbReference>
<evidence type="ECO:0000313" key="11">
    <source>
        <dbReference type="Proteomes" id="UP000280417"/>
    </source>
</evidence>
<feature type="non-terminal residue" evidence="10">
    <location>
        <position position="1"/>
    </location>
</feature>
<evidence type="ECO:0000256" key="1">
    <source>
        <dbReference type="ARBA" id="ARBA00022448"/>
    </source>
</evidence>
<evidence type="ECO:0000256" key="2">
    <source>
        <dbReference type="ARBA" id="ARBA00022475"/>
    </source>
</evidence>
<name>A0A662DAL6_UNCAE</name>
<proteinExistence type="predicted"/>
<dbReference type="CDD" id="cd03215">
    <property type="entry name" value="ABC_Carb_Monos_II"/>
    <property type="match status" value="1"/>
</dbReference>
<dbReference type="GO" id="GO:0016887">
    <property type="term" value="F:ATP hydrolysis activity"/>
    <property type="evidence" value="ECO:0007669"/>
    <property type="project" value="InterPro"/>
</dbReference>